<sequence length="193" mass="22084">MDDKYSGIWRSLRDGEFEEEEVWSVMKETGDYYSGSALKRCMDTPSSPPLPVPRKLPSAARMIPRDHSNTSSSCASSSHEVNVLHQQSAPVNVPDWSTIYRNNKKQNNNNNNNKRFCVSFDDEEENNDEVNSDDDEEEIDDDDDEYDPKLPPHEIIARRLARTQISSFSVFEGVGRTLKGRDLSKKERNHSSK</sequence>
<dbReference type="InterPro" id="IPR007608">
    <property type="entry name" value="Senescence_reg_S40"/>
</dbReference>
<name>A0A445APA4_ARAHY</name>
<comment type="caution">
    <text evidence="3">The sequence shown here is derived from an EMBL/GenBank/DDBJ whole genome shotgun (WGS) entry which is preliminary data.</text>
</comment>
<evidence type="ECO:0000256" key="2">
    <source>
        <dbReference type="SAM" id="MobiDB-lite"/>
    </source>
</evidence>
<dbReference type="EMBL" id="SDMP01000011">
    <property type="protein sequence ID" value="RYR28214.1"/>
    <property type="molecule type" value="Genomic_DNA"/>
</dbReference>
<dbReference type="GO" id="GO:0010150">
    <property type="term" value="P:leaf senescence"/>
    <property type="evidence" value="ECO:0007669"/>
    <property type="project" value="UniProtKB-ARBA"/>
</dbReference>
<organism evidence="3 4">
    <name type="scientific">Arachis hypogaea</name>
    <name type="common">Peanut</name>
    <dbReference type="NCBI Taxonomy" id="3818"/>
    <lineage>
        <taxon>Eukaryota</taxon>
        <taxon>Viridiplantae</taxon>
        <taxon>Streptophyta</taxon>
        <taxon>Embryophyta</taxon>
        <taxon>Tracheophyta</taxon>
        <taxon>Spermatophyta</taxon>
        <taxon>Magnoliopsida</taxon>
        <taxon>eudicotyledons</taxon>
        <taxon>Gunneridae</taxon>
        <taxon>Pentapetalae</taxon>
        <taxon>rosids</taxon>
        <taxon>fabids</taxon>
        <taxon>Fabales</taxon>
        <taxon>Fabaceae</taxon>
        <taxon>Papilionoideae</taxon>
        <taxon>50 kb inversion clade</taxon>
        <taxon>dalbergioids sensu lato</taxon>
        <taxon>Dalbergieae</taxon>
        <taxon>Pterocarpus clade</taxon>
        <taxon>Arachis</taxon>
    </lineage>
</organism>
<comment type="similarity">
    <text evidence="1">Belongs to the senescence regulator S40 family.</text>
</comment>
<feature type="compositionally biased region" description="Low complexity" evidence="2">
    <location>
        <begin position="69"/>
        <end position="78"/>
    </location>
</feature>
<evidence type="ECO:0000256" key="1">
    <source>
        <dbReference type="ARBA" id="ARBA00034773"/>
    </source>
</evidence>
<feature type="compositionally biased region" description="Acidic residues" evidence="2">
    <location>
        <begin position="120"/>
        <end position="146"/>
    </location>
</feature>
<keyword evidence="4" id="KW-1185">Reference proteome</keyword>
<dbReference type="Pfam" id="PF04520">
    <property type="entry name" value="Senescence_reg"/>
    <property type="match status" value="1"/>
</dbReference>
<dbReference type="Proteomes" id="UP000289738">
    <property type="component" value="Chromosome B01"/>
</dbReference>
<reference evidence="3 4" key="1">
    <citation type="submission" date="2019-01" db="EMBL/GenBank/DDBJ databases">
        <title>Sequencing of cultivated peanut Arachis hypogaea provides insights into genome evolution and oil improvement.</title>
        <authorList>
            <person name="Chen X."/>
        </authorList>
    </citation>
    <scope>NUCLEOTIDE SEQUENCE [LARGE SCALE GENOMIC DNA]</scope>
    <source>
        <strain evidence="4">cv. Fuhuasheng</strain>
        <tissue evidence="3">Leaves</tissue>
    </source>
</reference>
<accession>A0A445APA4</accession>
<feature type="region of interest" description="Disordered" evidence="2">
    <location>
        <begin position="62"/>
        <end position="152"/>
    </location>
</feature>
<protein>
    <submittedName>
        <fullName evidence="3">Uncharacterized protein</fullName>
    </submittedName>
</protein>
<proteinExistence type="inferred from homology"/>
<dbReference type="PANTHER" id="PTHR33083">
    <property type="entry name" value="EXPRESSED PROTEIN"/>
    <property type="match status" value="1"/>
</dbReference>
<dbReference type="STRING" id="3818.A0A445APA4"/>
<feature type="compositionally biased region" description="Low complexity" evidence="2">
    <location>
        <begin position="105"/>
        <end position="114"/>
    </location>
</feature>
<gene>
    <name evidence="3" type="ORF">Ahy_B01g052333</name>
</gene>
<dbReference type="AlphaFoldDB" id="A0A445APA4"/>
<evidence type="ECO:0000313" key="4">
    <source>
        <dbReference type="Proteomes" id="UP000289738"/>
    </source>
</evidence>
<evidence type="ECO:0000313" key="3">
    <source>
        <dbReference type="EMBL" id="RYR28214.1"/>
    </source>
</evidence>
<dbReference type="PANTHER" id="PTHR33083:SF82">
    <property type="entry name" value="SENESCENCE REGULATOR"/>
    <property type="match status" value="1"/>
</dbReference>